<dbReference type="STRING" id="537007.BLAHAN_06552"/>
<dbReference type="AlphaFoldDB" id="C9LAU2"/>
<dbReference type="Pfam" id="PF00480">
    <property type="entry name" value="ROK"/>
    <property type="match status" value="1"/>
</dbReference>
<dbReference type="GO" id="GO:0042732">
    <property type="term" value="P:D-xylose metabolic process"/>
    <property type="evidence" value="ECO:0007669"/>
    <property type="project" value="UniProtKB-KW"/>
</dbReference>
<keyword evidence="3" id="KW-0859">Xylose metabolism</keyword>
<dbReference type="PANTHER" id="PTHR18964">
    <property type="entry name" value="ROK (REPRESSOR, ORF, KINASE) FAMILY"/>
    <property type="match status" value="1"/>
</dbReference>
<dbReference type="Pfam" id="PF12802">
    <property type="entry name" value="MarR_2"/>
    <property type="match status" value="1"/>
</dbReference>
<comment type="caution">
    <text evidence="5">The sequence shown here is derived from an EMBL/GenBank/DDBJ whole genome shotgun (WGS) entry which is preliminary data.</text>
</comment>
<dbReference type="PANTHER" id="PTHR18964:SF149">
    <property type="entry name" value="BIFUNCTIONAL UDP-N-ACETYLGLUCOSAMINE 2-EPIMERASE_N-ACETYLMANNOSAMINE KINASE"/>
    <property type="match status" value="1"/>
</dbReference>
<dbReference type="SUPFAM" id="SSF53067">
    <property type="entry name" value="Actin-like ATPase domain"/>
    <property type="match status" value="2"/>
</dbReference>
<dbReference type="HOGENOM" id="CLU_036604_13_2_9"/>
<dbReference type="SUPFAM" id="SSF46785">
    <property type="entry name" value="Winged helix' DNA-binding domain"/>
    <property type="match status" value="1"/>
</dbReference>
<feature type="domain" description="HTH marR-type" evidence="4">
    <location>
        <begin position="30"/>
        <end position="73"/>
    </location>
</feature>
<dbReference type="InterPro" id="IPR043129">
    <property type="entry name" value="ATPase_NBD"/>
</dbReference>
<protein>
    <submittedName>
        <fullName evidence="5">ROK family protein</fullName>
    </submittedName>
</protein>
<evidence type="ECO:0000256" key="1">
    <source>
        <dbReference type="ARBA" id="ARBA00002486"/>
    </source>
</evidence>
<evidence type="ECO:0000259" key="4">
    <source>
        <dbReference type="Pfam" id="PF12802"/>
    </source>
</evidence>
<dbReference type="EMBL" id="ABYU02000037">
    <property type="protein sequence ID" value="EEX20760.1"/>
    <property type="molecule type" value="Genomic_DNA"/>
</dbReference>
<sequence>MIRTKSLTYEGAFIMSIANQEMIRNNNRRLVLEFIINNPPVSRAELAKQLSLTKATISNIVQELLEQNFIREIGSAQTSMGRKPILLEFNKAYGFALSLEIQPQQIIALLTNLKGEVQEIKKIPFCPQDNLLQHLEQILNFYIRENTAFKNKIIGVSIGIYGVVQKNEILFTPYYPLPKSGLGTHLQETFQIPVFVENEANLSVLGEAAFHHKYKNMIHINVHDGIGMGILVNGRLYKGRDGYAGEFGHTILFPDGKPCPCGNQGCFELYASQRAILENYAARQKKENVTISEFLKDYDANLPLAHEMMDLFVKYISIGINNIINTFNTDIIVLNSAFSNHIPDINQRISEYLAGHQNRDCNIIPSKLGNLSCLLGGARISVENFLDIHHLQIPCHLPF</sequence>
<dbReference type="RefSeq" id="WP_003023154.1">
    <property type="nucleotide sequence ID" value="NZ_CP022413.2"/>
</dbReference>
<evidence type="ECO:0000256" key="2">
    <source>
        <dbReference type="ARBA" id="ARBA00006479"/>
    </source>
</evidence>
<dbReference type="InterPro" id="IPR000835">
    <property type="entry name" value="HTH_MarR-typ"/>
</dbReference>
<gene>
    <name evidence="5" type="ORF">BLAHAN_06552</name>
</gene>
<name>C9LAU2_BLAHA</name>
<dbReference type="InterPro" id="IPR036390">
    <property type="entry name" value="WH_DNA-bd_sf"/>
</dbReference>
<comment type="function">
    <text evidence="1">Transcriptional repressor of xylose-utilizing enzymes.</text>
</comment>
<dbReference type="Proteomes" id="UP000003755">
    <property type="component" value="Unassembled WGS sequence"/>
</dbReference>
<proteinExistence type="inferred from homology"/>
<keyword evidence="6" id="KW-1185">Reference proteome</keyword>
<dbReference type="Gene3D" id="1.10.10.10">
    <property type="entry name" value="Winged helix-like DNA-binding domain superfamily/Winged helix DNA-binding domain"/>
    <property type="match status" value="1"/>
</dbReference>
<evidence type="ECO:0000256" key="3">
    <source>
        <dbReference type="ARBA" id="ARBA00022629"/>
    </source>
</evidence>
<dbReference type="GO" id="GO:0003700">
    <property type="term" value="F:DNA-binding transcription factor activity"/>
    <property type="evidence" value="ECO:0007669"/>
    <property type="project" value="InterPro"/>
</dbReference>
<dbReference type="InterPro" id="IPR000600">
    <property type="entry name" value="ROK"/>
</dbReference>
<evidence type="ECO:0000313" key="6">
    <source>
        <dbReference type="Proteomes" id="UP000003755"/>
    </source>
</evidence>
<organism evidence="5 6">
    <name type="scientific">Blautia hansenii DSM 20583</name>
    <dbReference type="NCBI Taxonomy" id="537007"/>
    <lineage>
        <taxon>Bacteria</taxon>
        <taxon>Bacillati</taxon>
        <taxon>Bacillota</taxon>
        <taxon>Clostridia</taxon>
        <taxon>Lachnospirales</taxon>
        <taxon>Lachnospiraceae</taxon>
        <taxon>Blautia</taxon>
    </lineage>
</organism>
<reference evidence="5" key="1">
    <citation type="submission" date="2009-09" db="EMBL/GenBank/DDBJ databases">
        <authorList>
            <person name="Weinstock G."/>
            <person name="Sodergren E."/>
            <person name="Clifton S."/>
            <person name="Fulton L."/>
            <person name="Fulton B."/>
            <person name="Courtney L."/>
            <person name="Fronick C."/>
            <person name="Harrison M."/>
            <person name="Strong C."/>
            <person name="Farmer C."/>
            <person name="Delahaunty K."/>
            <person name="Markovic C."/>
            <person name="Hall O."/>
            <person name="Minx P."/>
            <person name="Tomlinson C."/>
            <person name="Mitreva M."/>
            <person name="Nelson J."/>
            <person name="Hou S."/>
            <person name="Wollam A."/>
            <person name="Pepin K.H."/>
            <person name="Johnson M."/>
            <person name="Bhonagiri V."/>
            <person name="Nash W.E."/>
            <person name="Warren W."/>
            <person name="Chinwalla A."/>
            <person name="Mardis E.R."/>
            <person name="Wilson R.K."/>
        </authorList>
    </citation>
    <scope>NUCLEOTIDE SEQUENCE [LARGE SCALE GENOMIC DNA]</scope>
    <source>
        <strain evidence="5">DSM 20583</strain>
    </source>
</reference>
<dbReference type="eggNOG" id="COG1940">
    <property type="taxonomic scope" value="Bacteria"/>
</dbReference>
<dbReference type="Gene3D" id="3.30.420.40">
    <property type="match status" value="2"/>
</dbReference>
<comment type="similarity">
    <text evidence="2">Belongs to the ROK (NagC/XylR) family.</text>
</comment>
<dbReference type="InterPro" id="IPR049874">
    <property type="entry name" value="ROK_cs"/>
</dbReference>
<dbReference type="InterPro" id="IPR036388">
    <property type="entry name" value="WH-like_DNA-bd_sf"/>
</dbReference>
<evidence type="ECO:0000313" key="5">
    <source>
        <dbReference type="EMBL" id="EEX20760.1"/>
    </source>
</evidence>
<dbReference type="PROSITE" id="PS01125">
    <property type="entry name" value="ROK"/>
    <property type="match status" value="1"/>
</dbReference>
<keyword evidence="3" id="KW-0119">Carbohydrate metabolism</keyword>
<accession>C9LAU2</accession>